<protein>
    <submittedName>
        <fullName evidence="3">Uncharacterized protein</fullName>
    </submittedName>
</protein>
<evidence type="ECO:0000313" key="3">
    <source>
        <dbReference type="EMBL" id="PWI65681.1"/>
    </source>
</evidence>
<dbReference type="AlphaFoldDB" id="A0A2U3DTV4"/>
<dbReference type="EMBL" id="JAWRVI010000066">
    <property type="protein sequence ID" value="KAK4082086.1"/>
    <property type="molecule type" value="Genomic_DNA"/>
</dbReference>
<dbReference type="Proteomes" id="UP000245956">
    <property type="component" value="Unassembled WGS sequence"/>
</dbReference>
<evidence type="ECO:0000313" key="4">
    <source>
        <dbReference type="Proteomes" id="UP000245956"/>
    </source>
</evidence>
<organism evidence="3 4">
    <name type="scientific">Purpureocillium lilacinum</name>
    <name type="common">Paecilomyces lilacinus</name>
    <dbReference type="NCBI Taxonomy" id="33203"/>
    <lineage>
        <taxon>Eukaryota</taxon>
        <taxon>Fungi</taxon>
        <taxon>Dikarya</taxon>
        <taxon>Ascomycota</taxon>
        <taxon>Pezizomycotina</taxon>
        <taxon>Sordariomycetes</taxon>
        <taxon>Hypocreomycetidae</taxon>
        <taxon>Hypocreales</taxon>
        <taxon>Ophiocordycipitaceae</taxon>
        <taxon>Purpureocillium</taxon>
    </lineage>
</organism>
<evidence type="ECO:0000313" key="5">
    <source>
        <dbReference type="Proteomes" id="UP001287286"/>
    </source>
</evidence>
<comment type="caution">
    <text evidence="3">The sequence shown here is derived from an EMBL/GenBank/DDBJ whole genome shotgun (WGS) entry which is preliminary data.</text>
</comment>
<dbReference type="Proteomes" id="UP001287286">
    <property type="component" value="Unassembled WGS sequence"/>
</dbReference>
<accession>A0A2U3DTV4</accession>
<proteinExistence type="predicted"/>
<reference evidence="3 4" key="2">
    <citation type="journal article" date="2016" name="Front. Microbiol.">
        <title>Genome and transcriptome sequences reveal the specific parasitism of the nematophagous Purpureocillium lilacinum 36-1.</title>
        <authorList>
            <person name="Xie J."/>
            <person name="Li S."/>
            <person name="Mo C."/>
            <person name="Xiao X."/>
            <person name="Peng D."/>
            <person name="Wang G."/>
            <person name="Xiao Y."/>
        </authorList>
    </citation>
    <scope>NUCLEOTIDE SEQUENCE [LARGE SCALE GENOMIC DNA]</scope>
    <source>
        <strain evidence="3 4">36-1</strain>
    </source>
</reference>
<gene>
    <name evidence="3" type="ORF">PCL_06886</name>
    <name evidence="2" type="ORF">Purlil1_11309</name>
</gene>
<reference evidence="2 5" key="4">
    <citation type="journal article" date="2024" name="Microbiol. Resour. Announc.">
        <title>Genome annotations for the ascomycete fungi Trichoderma harzianum, Trichoderma aggressivum, and Purpureocillium lilacinum.</title>
        <authorList>
            <person name="Beijen E.P.W."/>
            <person name="Ohm R.A."/>
        </authorList>
    </citation>
    <scope>NUCLEOTIDE SEQUENCE [LARGE SCALE GENOMIC DNA]</scope>
    <source>
        <strain evidence="2 5">CBS 150709</strain>
    </source>
</reference>
<keyword evidence="5" id="KW-1185">Reference proteome</keyword>
<reference evidence="2" key="3">
    <citation type="submission" date="2023-11" db="EMBL/GenBank/DDBJ databases">
        <authorList>
            <person name="Beijen E."/>
            <person name="Ohm R.A."/>
        </authorList>
    </citation>
    <scope>NUCLEOTIDE SEQUENCE</scope>
    <source>
        <strain evidence="2">CBS 150709</strain>
    </source>
</reference>
<name>A0A2U3DTV4_PURLI</name>
<dbReference type="EMBL" id="LCWV01000031">
    <property type="protein sequence ID" value="PWI65681.1"/>
    <property type="molecule type" value="Genomic_DNA"/>
</dbReference>
<sequence>MVMNADNMPIERKQSQCHLLPPSCKRDLGGSAAREVVYTTTGGSPGLSERTKGGGWTTANHRALVQAVRYVAANNSNKSDEPSHGVSGRFAHAQEQRCHPRHYDDMRAARLARLREQRAEIAIVMETSCHGFCIRTDLRVARVLLGCLQFGSIIRLPAGTP</sequence>
<reference evidence="3" key="1">
    <citation type="submission" date="2015-05" db="EMBL/GenBank/DDBJ databases">
        <authorList>
            <person name="Wang D.B."/>
            <person name="Wang M."/>
        </authorList>
    </citation>
    <scope>NUCLEOTIDE SEQUENCE</scope>
    <source>
        <strain evidence="3">36-1</strain>
    </source>
</reference>
<feature type="region of interest" description="Disordered" evidence="1">
    <location>
        <begin position="76"/>
        <end position="97"/>
    </location>
</feature>
<evidence type="ECO:0000313" key="2">
    <source>
        <dbReference type="EMBL" id="KAK4082086.1"/>
    </source>
</evidence>
<evidence type="ECO:0000256" key="1">
    <source>
        <dbReference type="SAM" id="MobiDB-lite"/>
    </source>
</evidence>